<sequence length="223" mass="23303">MSTGDRLARKDKTKAAHVSRPLGVAVAGSLAVAALAPGVPAHAEGVPATTTGISVGPNGLPVPQGAEAPSVSTDGRYVAFQSFATTLVPGDTNRSMDVFVHDRQTGRTERVSVDTYGREATDIVAQSSISADGRYVSFITASPNLSLRPDTNHASDVFVRDRSTGITDRVSVMADGSESPKTSLIARISADGRHVAFESDSNLVPETPTTKPTCTFATWKPAH</sequence>
<comment type="caution">
    <text evidence="1">The sequence shown here is derived from an EMBL/GenBank/DDBJ whole genome shotgun (WGS) entry which is preliminary data.</text>
</comment>
<reference evidence="1 2" key="1">
    <citation type="submission" date="2020-08" db="EMBL/GenBank/DDBJ databases">
        <title>Sequencing the genomes of 1000 actinobacteria strains.</title>
        <authorList>
            <person name="Klenk H.-P."/>
        </authorList>
    </citation>
    <scope>NUCLEOTIDE SEQUENCE [LARGE SCALE GENOMIC DNA]</scope>
    <source>
        <strain evidence="1 2">DSM 43150</strain>
    </source>
</reference>
<dbReference type="InterPro" id="IPR011042">
    <property type="entry name" value="6-blade_b-propeller_TolB-like"/>
</dbReference>
<evidence type="ECO:0000313" key="1">
    <source>
        <dbReference type="EMBL" id="MBB4753109.1"/>
    </source>
</evidence>
<name>A0A7W7MJZ4_9ACTN</name>
<organism evidence="1 2">
    <name type="scientific">Actinoplanes lobatus</name>
    <dbReference type="NCBI Taxonomy" id="113568"/>
    <lineage>
        <taxon>Bacteria</taxon>
        <taxon>Bacillati</taxon>
        <taxon>Actinomycetota</taxon>
        <taxon>Actinomycetes</taxon>
        <taxon>Micromonosporales</taxon>
        <taxon>Micromonosporaceae</taxon>
        <taxon>Actinoplanes</taxon>
    </lineage>
</organism>
<dbReference type="EMBL" id="JACHNC010000001">
    <property type="protein sequence ID" value="MBB4753109.1"/>
    <property type="molecule type" value="Genomic_DNA"/>
</dbReference>
<dbReference type="Pfam" id="PF07676">
    <property type="entry name" value="PD40"/>
    <property type="match status" value="1"/>
</dbReference>
<dbReference type="Proteomes" id="UP000590511">
    <property type="component" value="Unassembled WGS sequence"/>
</dbReference>
<dbReference type="RefSeq" id="WP_188124846.1">
    <property type="nucleotide sequence ID" value="NZ_BOMP01000099.1"/>
</dbReference>
<evidence type="ECO:0000313" key="2">
    <source>
        <dbReference type="Proteomes" id="UP000590511"/>
    </source>
</evidence>
<dbReference type="SUPFAM" id="SSF82171">
    <property type="entry name" value="DPP6 N-terminal domain-like"/>
    <property type="match status" value="1"/>
</dbReference>
<gene>
    <name evidence="1" type="ORF">BJ964_007270</name>
</gene>
<accession>A0A7W7MJZ4</accession>
<dbReference type="InterPro" id="IPR011659">
    <property type="entry name" value="WD40"/>
</dbReference>
<protein>
    <submittedName>
        <fullName evidence="1">Tol biopolymer transport system component</fullName>
    </submittedName>
</protein>
<dbReference type="Gene3D" id="2.120.10.30">
    <property type="entry name" value="TolB, C-terminal domain"/>
    <property type="match status" value="1"/>
</dbReference>
<proteinExistence type="predicted"/>
<dbReference type="AlphaFoldDB" id="A0A7W7MJZ4"/>